<keyword evidence="1" id="KW-0812">Transmembrane</keyword>
<sequence length="370" mass="38654">MSITTPTILPPLQPIGLPGPPRPEHGVHVRKFGLDGFMLAIIIAAILGSVLPATGWAVTGVDWATIAAIAVLFFLYGARLSPQEALAGLQHWKLHLTILSLTFVAFPLLGLLFSTLASPWLSAGLTAGLLYATLAPSTVQSSIAFTGLAGGNVAGAVVSASASNLLGVILTPLLAMALLTTTGDAGSAVDPGSIITIMLQLLLPFVIGQLSRRWTADFVTQHKKPLKLVDQGSILLVVYAAFSEGIRENVWSAVAPMQLVVVVVACVVLLAVVLAGTWFLARALGFDRADSIAIQFCGSKKSLATGLPMAAVLFAGPQATLMVLPLMIFHQIQLMACSFLASHYARTGAIPDQPQAEHQPAADADQDSNS</sequence>
<dbReference type="Pfam" id="PF13593">
    <property type="entry name" value="SBF_like"/>
    <property type="match status" value="1"/>
</dbReference>
<organism evidence="2 3">
    <name type="scientific">Parenemella sanctibonifatiensis</name>
    <dbReference type="NCBI Taxonomy" id="2016505"/>
    <lineage>
        <taxon>Bacteria</taxon>
        <taxon>Bacillati</taxon>
        <taxon>Actinomycetota</taxon>
        <taxon>Actinomycetes</taxon>
        <taxon>Propionibacteriales</taxon>
        <taxon>Propionibacteriaceae</taxon>
        <taxon>Parenemella</taxon>
    </lineage>
</organism>
<evidence type="ECO:0000256" key="1">
    <source>
        <dbReference type="SAM" id="Phobius"/>
    </source>
</evidence>
<proteinExistence type="predicted"/>
<keyword evidence="1" id="KW-0472">Membrane</keyword>
<dbReference type="AlphaFoldDB" id="A0A255E9L8"/>
<dbReference type="PANTHER" id="PTHR18640">
    <property type="entry name" value="SOLUTE CARRIER FAMILY 10 MEMBER 7"/>
    <property type="match status" value="1"/>
</dbReference>
<keyword evidence="1" id="KW-1133">Transmembrane helix</keyword>
<protein>
    <recommendedName>
        <fullName evidence="4">Bile acid:sodium symporter</fullName>
    </recommendedName>
</protein>
<dbReference type="Gene3D" id="1.20.1530.20">
    <property type="match status" value="1"/>
</dbReference>
<dbReference type="PIRSF" id="PIRSF026166">
    <property type="entry name" value="UCP026166"/>
    <property type="match status" value="1"/>
</dbReference>
<evidence type="ECO:0008006" key="4">
    <source>
        <dbReference type="Google" id="ProtNLM"/>
    </source>
</evidence>
<feature type="transmembrane region" description="Helical" evidence="1">
    <location>
        <begin position="191"/>
        <end position="207"/>
    </location>
</feature>
<dbReference type="EMBL" id="NMVI01000013">
    <property type="protein sequence ID" value="OYN88268.1"/>
    <property type="molecule type" value="Genomic_DNA"/>
</dbReference>
<feature type="transmembrane region" description="Helical" evidence="1">
    <location>
        <begin position="32"/>
        <end position="51"/>
    </location>
</feature>
<dbReference type="GO" id="GO:0005886">
    <property type="term" value="C:plasma membrane"/>
    <property type="evidence" value="ECO:0007669"/>
    <property type="project" value="TreeGrafter"/>
</dbReference>
<dbReference type="PANTHER" id="PTHR18640:SF5">
    <property type="entry name" value="SODIUM_BILE ACID COTRANSPORTER 7"/>
    <property type="match status" value="1"/>
</dbReference>
<dbReference type="InterPro" id="IPR016833">
    <property type="entry name" value="Put_Na-Bile_cotransptr"/>
</dbReference>
<feature type="transmembrane region" description="Helical" evidence="1">
    <location>
        <begin position="63"/>
        <end position="82"/>
    </location>
</feature>
<feature type="transmembrane region" description="Helical" evidence="1">
    <location>
        <begin position="120"/>
        <end position="139"/>
    </location>
</feature>
<reference evidence="2 3" key="1">
    <citation type="submission" date="2017-07" db="EMBL/GenBank/DDBJ databases">
        <title>Draft whole genome sequences of clinical Proprionibacteriaceae strains.</title>
        <authorList>
            <person name="Bernier A.-M."/>
            <person name="Bernard K."/>
            <person name="Domingo M.-C."/>
        </authorList>
    </citation>
    <scope>NUCLEOTIDE SEQUENCE [LARGE SCALE GENOMIC DNA]</scope>
    <source>
        <strain evidence="2 3">NML 160184</strain>
    </source>
</reference>
<comment type="caution">
    <text evidence="2">The sequence shown here is derived from an EMBL/GenBank/DDBJ whole genome shotgun (WGS) entry which is preliminary data.</text>
</comment>
<feature type="transmembrane region" description="Helical" evidence="1">
    <location>
        <begin position="151"/>
        <end position="179"/>
    </location>
</feature>
<dbReference type="Proteomes" id="UP000216533">
    <property type="component" value="Unassembled WGS sequence"/>
</dbReference>
<accession>A0A255E9L8</accession>
<evidence type="ECO:0000313" key="3">
    <source>
        <dbReference type="Proteomes" id="UP000216533"/>
    </source>
</evidence>
<feature type="transmembrane region" description="Helical" evidence="1">
    <location>
        <begin position="302"/>
        <end position="329"/>
    </location>
</feature>
<name>A0A255E9L8_9ACTN</name>
<dbReference type="InterPro" id="IPR038770">
    <property type="entry name" value="Na+/solute_symporter_sf"/>
</dbReference>
<feature type="transmembrane region" description="Helical" evidence="1">
    <location>
        <begin position="94"/>
        <end position="114"/>
    </location>
</feature>
<evidence type="ECO:0000313" key="2">
    <source>
        <dbReference type="EMBL" id="OYN88268.1"/>
    </source>
</evidence>
<gene>
    <name evidence="2" type="ORF">CGZ92_04830</name>
</gene>
<feature type="transmembrane region" description="Helical" evidence="1">
    <location>
        <begin position="258"/>
        <end position="281"/>
    </location>
</feature>